<dbReference type="Gene3D" id="3.40.50.300">
    <property type="entry name" value="P-loop containing nucleotide triphosphate hydrolases"/>
    <property type="match status" value="1"/>
</dbReference>
<comment type="caution">
    <text evidence="1">The sequence shown here is derived from an EMBL/GenBank/DDBJ whole genome shotgun (WGS) entry which is preliminary data.</text>
</comment>
<evidence type="ECO:0000313" key="1">
    <source>
        <dbReference type="EMBL" id="OOZ40540.1"/>
    </source>
</evidence>
<name>A0A1T2L671_9GAMM</name>
<dbReference type="AlphaFoldDB" id="A0A1T2L671"/>
<dbReference type="InterPro" id="IPR027417">
    <property type="entry name" value="P-loop_NTPase"/>
</dbReference>
<evidence type="ECO:0000313" key="2">
    <source>
        <dbReference type="Proteomes" id="UP000191110"/>
    </source>
</evidence>
<dbReference type="Proteomes" id="UP000191110">
    <property type="component" value="Unassembled WGS sequence"/>
</dbReference>
<proteinExistence type="predicted"/>
<organism evidence="1 2">
    <name type="scientific">Solemya pervernicosa gill symbiont</name>
    <dbReference type="NCBI Taxonomy" id="642797"/>
    <lineage>
        <taxon>Bacteria</taxon>
        <taxon>Pseudomonadati</taxon>
        <taxon>Pseudomonadota</taxon>
        <taxon>Gammaproteobacteria</taxon>
        <taxon>sulfur-oxidizing symbionts</taxon>
    </lineage>
</organism>
<dbReference type="SUPFAM" id="SSF52540">
    <property type="entry name" value="P-loop containing nucleoside triphosphate hydrolases"/>
    <property type="match status" value="1"/>
</dbReference>
<protein>
    <recommendedName>
        <fullName evidence="3">Sulfotransferase domain-containing protein</fullName>
    </recommendedName>
</protein>
<gene>
    <name evidence="1" type="ORF">BOW53_07450</name>
</gene>
<dbReference type="EMBL" id="MPRL01000023">
    <property type="protein sequence ID" value="OOZ40540.1"/>
    <property type="molecule type" value="Genomic_DNA"/>
</dbReference>
<evidence type="ECO:0008006" key="3">
    <source>
        <dbReference type="Google" id="ProtNLM"/>
    </source>
</evidence>
<dbReference type="OrthoDB" id="453470at2"/>
<accession>A0A1T2L671</accession>
<reference evidence="1 2" key="1">
    <citation type="submission" date="2016-11" db="EMBL/GenBank/DDBJ databases">
        <title>Mixed transmission modes and dynamic genome evolution in an obligate animal-bacterial symbiosis.</title>
        <authorList>
            <person name="Russell S.L."/>
            <person name="Corbett-Detig R.B."/>
            <person name="Cavanaugh C.M."/>
        </authorList>
    </citation>
    <scope>NUCLEOTIDE SEQUENCE [LARGE SCALE GENOMIC DNA]</scope>
    <source>
        <strain evidence="1">Sveles-Q1</strain>
    </source>
</reference>
<keyword evidence="2" id="KW-1185">Reference proteome</keyword>
<dbReference type="RefSeq" id="WP_078483460.1">
    <property type="nucleotide sequence ID" value="NZ_MPRL01000023.1"/>
</dbReference>
<sequence>MRRVITVHGMKRSGNHAIINWLRQQEKSCFFNDIIMIKPILLGQKEIPPSQPFTSWLSDNHYKKSPLSNLAKKIKSRNRSLYVSLEDHELSIRPFKDIPIEHINILIIRDATNHLASRLKSSLSNNYPIYPAEAGPQMDRVIATWKSHAREFLGETNQLNNKVCIYYDRWFSSQTYRKRISKQLDLEFSDRGFSRVSNDGGGSSFDGRKYDGNNQMMDVLNRKHHLSPEHQQLLEDIFDDELTALNEKLSATVTRQLND</sequence>